<proteinExistence type="inferred from homology"/>
<evidence type="ECO:0000256" key="2">
    <source>
        <dbReference type="ARBA" id="ARBA00005684"/>
    </source>
</evidence>
<keyword evidence="12" id="KW-1185">Reference proteome</keyword>
<evidence type="ECO:0000256" key="7">
    <source>
        <dbReference type="ARBA" id="ARBA00023277"/>
    </source>
</evidence>
<keyword evidence="7 10" id="KW-0119">Carbohydrate metabolism</keyword>
<dbReference type="PANTHER" id="PTHR32438:SF5">
    <property type="entry name" value="4-ALPHA-GLUCANOTRANSFERASE DPE1, CHLOROPLASTIC_AMYLOPLASTIC"/>
    <property type="match status" value="1"/>
</dbReference>
<evidence type="ECO:0000256" key="10">
    <source>
        <dbReference type="RuleBase" id="RU361207"/>
    </source>
</evidence>
<dbReference type="EC" id="2.4.1.25" evidence="3 10"/>
<dbReference type="InterPro" id="IPR003385">
    <property type="entry name" value="Glyco_hydro_77"/>
</dbReference>
<accession>A0A4Q7NF84</accession>
<dbReference type="Pfam" id="PF02446">
    <property type="entry name" value="Glyco_hydro_77"/>
    <property type="match status" value="1"/>
</dbReference>
<dbReference type="Gene3D" id="3.20.20.80">
    <property type="entry name" value="Glycosidases"/>
    <property type="match status" value="1"/>
</dbReference>
<name>A0A4Q7NF84_9BURK</name>
<evidence type="ECO:0000313" key="12">
    <source>
        <dbReference type="Proteomes" id="UP000292445"/>
    </source>
</evidence>
<sequence>MSGADHDLERLAGAAGVAVRWRDAMGREQAVAPEVLRTLLAELGFEVDTPACVADCLAQLAREGAQGLPALKTALPGEPIELPWAGDMDELPFQLLWEDGGRMSGIARRGASGALVLPGVDRPGYHTLQLGTASCTLAVAPDRCFAIDDALHGAPVRLWSLGVQLYGLRRDAEASVAAGSAGFGDFTALRLLAEQAAARGAAAVAVSPVHAMFSADPARYSPYAPSSRLFLNVLYADPAALFGPQALAAVSAQGLGDELSRLAGLPLIDWPAAAQAKLAVLRALFDGFPRNAPPRVHEDFLAFEREGGEPLRSHARFEAIHAWRAAQTQDRSGWRHWPAAFRSPASPEVARFAAQHGREVSFHVFLQWLAARGLGDVQAAARRAGMPVGLISDLAVGTDPSGSHAWARQEEVLAGLSPGAPPDIFNPHGQAWGLTAFSPRALAANGYRAFIELLRASLAHAGGVRIDHALGLARMWLVPEGASPAEGAYVRYPFRDMMRLIALESWRHRAIVIGENLGTVPEGFNEQIARAGMLGMDVLWFTREGGWPGAPFKAPGDWSRQALATTTTHDLPTVTGWWRGTDIHWRAELGLLADGRDSETEEAERGQGRARLWEDLGRAGLVDPGGPVPPDAPVTAVLDFVARTPAPLLVVPLEDMLGLEEQPNLPGTIDTHPNWRRRMPLPVESLFEEPGAAGRAALLARTRGRP</sequence>
<keyword evidence="5 10" id="KW-0328">Glycosyltransferase</keyword>
<evidence type="ECO:0000256" key="4">
    <source>
        <dbReference type="ARBA" id="ARBA00020295"/>
    </source>
</evidence>
<protein>
    <recommendedName>
        <fullName evidence="4 10">4-alpha-glucanotransferase</fullName>
        <ecNumber evidence="3 10">2.4.1.25</ecNumber>
    </recommendedName>
    <alternativeName>
        <fullName evidence="8 10">Amylomaltase</fullName>
    </alternativeName>
    <alternativeName>
        <fullName evidence="9 10">Disproportionating enzyme</fullName>
    </alternativeName>
</protein>
<dbReference type="RefSeq" id="WP_130359616.1">
    <property type="nucleotide sequence ID" value="NZ_SGXC01000002.1"/>
</dbReference>
<evidence type="ECO:0000256" key="3">
    <source>
        <dbReference type="ARBA" id="ARBA00012560"/>
    </source>
</evidence>
<dbReference type="GO" id="GO:0004134">
    <property type="term" value="F:4-alpha-glucanotransferase activity"/>
    <property type="evidence" value="ECO:0007669"/>
    <property type="project" value="UniProtKB-EC"/>
</dbReference>
<evidence type="ECO:0000256" key="5">
    <source>
        <dbReference type="ARBA" id="ARBA00022676"/>
    </source>
</evidence>
<dbReference type="SUPFAM" id="SSF51445">
    <property type="entry name" value="(Trans)glycosidases"/>
    <property type="match status" value="1"/>
</dbReference>
<comment type="caution">
    <text evidence="11">The sequence shown here is derived from an EMBL/GenBank/DDBJ whole genome shotgun (WGS) entry which is preliminary data.</text>
</comment>
<evidence type="ECO:0000256" key="1">
    <source>
        <dbReference type="ARBA" id="ARBA00000439"/>
    </source>
</evidence>
<dbReference type="InterPro" id="IPR017853">
    <property type="entry name" value="GH"/>
</dbReference>
<dbReference type="OrthoDB" id="9763489at2"/>
<dbReference type="Proteomes" id="UP000292445">
    <property type="component" value="Unassembled WGS sequence"/>
</dbReference>
<reference evidence="11 12" key="1">
    <citation type="submission" date="2019-02" db="EMBL/GenBank/DDBJ databases">
        <title>Genomic Encyclopedia of Type Strains, Phase IV (KMG-IV): sequencing the most valuable type-strain genomes for metagenomic binning, comparative biology and taxonomic classification.</title>
        <authorList>
            <person name="Goeker M."/>
        </authorList>
    </citation>
    <scope>NUCLEOTIDE SEQUENCE [LARGE SCALE GENOMIC DNA]</scope>
    <source>
        <strain evidence="11 12">K24</strain>
    </source>
</reference>
<dbReference type="PANTHER" id="PTHR32438">
    <property type="entry name" value="4-ALPHA-GLUCANOTRANSFERASE DPE1, CHLOROPLASTIC/AMYLOPLASTIC"/>
    <property type="match status" value="1"/>
</dbReference>
<dbReference type="EMBL" id="SGXC01000002">
    <property type="protein sequence ID" value="RZS81679.1"/>
    <property type="molecule type" value="Genomic_DNA"/>
</dbReference>
<evidence type="ECO:0000256" key="6">
    <source>
        <dbReference type="ARBA" id="ARBA00022679"/>
    </source>
</evidence>
<evidence type="ECO:0000313" key="11">
    <source>
        <dbReference type="EMBL" id="RZS81679.1"/>
    </source>
</evidence>
<gene>
    <name evidence="11" type="ORF">EV675_4307</name>
</gene>
<dbReference type="NCBIfam" id="TIGR00217">
    <property type="entry name" value="malQ"/>
    <property type="match status" value="1"/>
</dbReference>
<comment type="catalytic activity">
    <reaction evidence="1 10">
        <text>Transfers a segment of a (1-&gt;4)-alpha-D-glucan to a new position in an acceptor, which may be glucose or a (1-&gt;4)-alpha-D-glucan.</text>
        <dbReference type="EC" id="2.4.1.25"/>
    </reaction>
</comment>
<evidence type="ECO:0000256" key="9">
    <source>
        <dbReference type="ARBA" id="ARBA00031501"/>
    </source>
</evidence>
<dbReference type="AlphaFoldDB" id="A0A4Q7NF84"/>
<dbReference type="GO" id="GO:0005975">
    <property type="term" value="P:carbohydrate metabolic process"/>
    <property type="evidence" value="ECO:0007669"/>
    <property type="project" value="InterPro"/>
</dbReference>
<comment type="similarity">
    <text evidence="2 10">Belongs to the disproportionating enzyme family.</text>
</comment>
<keyword evidence="6 10" id="KW-0808">Transferase</keyword>
<organism evidence="11 12">
    <name type="scientific">Pigmentiphaga kullae</name>
    <dbReference type="NCBI Taxonomy" id="151784"/>
    <lineage>
        <taxon>Bacteria</taxon>
        <taxon>Pseudomonadati</taxon>
        <taxon>Pseudomonadota</taxon>
        <taxon>Betaproteobacteria</taxon>
        <taxon>Burkholderiales</taxon>
        <taxon>Alcaligenaceae</taxon>
        <taxon>Pigmentiphaga</taxon>
    </lineage>
</organism>
<evidence type="ECO:0000256" key="8">
    <source>
        <dbReference type="ARBA" id="ARBA00031423"/>
    </source>
</evidence>